<gene>
    <name evidence="1" type="ORF">DPEC_G00034550</name>
</gene>
<dbReference type="Proteomes" id="UP001157502">
    <property type="component" value="Chromosome 3"/>
</dbReference>
<name>A0ACC2HD67_DALPE</name>
<proteinExistence type="predicted"/>
<evidence type="ECO:0000313" key="1">
    <source>
        <dbReference type="EMBL" id="KAJ8013894.1"/>
    </source>
</evidence>
<accession>A0ACC2HD67</accession>
<keyword evidence="2" id="KW-1185">Reference proteome</keyword>
<sequence length="256" mass="29942">MSLDTLFQQVLLTEQQISEKNQQLHEVKVATAKCQDRIKSLTEKSEYVSIVFDEKAQHLSETKLQYDLMKKHQIQIEKQASELLEQQKILQEHLEKNRKSLKEEQEKFMNEIRTFNRDFSLFNNRETFFESQTQSEMLDLEEEVNSLNKELESIGRKNTWVNSMQDEKISLHLEIEGLEHVIKELESKLNDAKSITGSLNADSLMVSQKHLTDSTCLRLKKELEMHKDGELELLREALGTEIMFLQSKLSLKSLKA</sequence>
<evidence type="ECO:0000313" key="2">
    <source>
        <dbReference type="Proteomes" id="UP001157502"/>
    </source>
</evidence>
<comment type="caution">
    <text evidence="1">The sequence shown here is derived from an EMBL/GenBank/DDBJ whole genome shotgun (WGS) entry which is preliminary data.</text>
</comment>
<protein>
    <submittedName>
        <fullName evidence="1">Uncharacterized protein</fullName>
    </submittedName>
</protein>
<reference evidence="1" key="1">
    <citation type="submission" date="2021-05" db="EMBL/GenBank/DDBJ databases">
        <authorList>
            <person name="Pan Q."/>
            <person name="Jouanno E."/>
            <person name="Zahm M."/>
            <person name="Klopp C."/>
            <person name="Cabau C."/>
            <person name="Louis A."/>
            <person name="Berthelot C."/>
            <person name="Parey E."/>
            <person name="Roest Crollius H."/>
            <person name="Montfort J."/>
            <person name="Robinson-Rechavi M."/>
            <person name="Bouchez O."/>
            <person name="Lampietro C."/>
            <person name="Lopez Roques C."/>
            <person name="Donnadieu C."/>
            <person name="Postlethwait J."/>
            <person name="Bobe J."/>
            <person name="Dillon D."/>
            <person name="Chandos A."/>
            <person name="von Hippel F."/>
            <person name="Guiguen Y."/>
        </authorList>
    </citation>
    <scope>NUCLEOTIDE SEQUENCE</scope>
    <source>
        <strain evidence="1">YG-Jan2019</strain>
    </source>
</reference>
<organism evidence="1 2">
    <name type="scientific">Dallia pectoralis</name>
    <name type="common">Alaska blackfish</name>
    <dbReference type="NCBI Taxonomy" id="75939"/>
    <lineage>
        <taxon>Eukaryota</taxon>
        <taxon>Metazoa</taxon>
        <taxon>Chordata</taxon>
        <taxon>Craniata</taxon>
        <taxon>Vertebrata</taxon>
        <taxon>Euteleostomi</taxon>
        <taxon>Actinopterygii</taxon>
        <taxon>Neopterygii</taxon>
        <taxon>Teleostei</taxon>
        <taxon>Protacanthopterygii</taxon>
        <taxon>Esociformes</taxon>
        <taxon>Umbridae</taxon>
        <taxon>Dallia</taxon>
    </lineage>
</organism>
<dbReference type="EMBL" id="CM055730">
    <property type="protein sequence ID" value="KAJ8013894.1"/>
    <property type="molecule type" value="Genomic_DNA"/>
</dbReference>